<evidence type="ECO:0000259" key="8">
    <source>
        <dbReference type="Pfam" id="PF02687"/>
    </source>
</evidence>
<evidence type="ECO:0000256" key="2">
    <source>
        <dbReference type="ARBA" id="ARBA00022475"/>
    </source>
</evidence>
<proteinExistence type="inferred from homology"/>
<dbReference type="PANTHER" id="PTHR30572">
    <property type="entry name" value="MEMBRANE COMPONENT OF TRANSPORTER-RELATED"/>
    <property type="match status" value="1"/>
</dbReference>
<dbReference type="Proteomes" id="UP000726170">
    <property type="component" value="Unassembled WGS sequence"/>
</dbReference>
<feature type="transmembrane region" description="Helical" evidence="7">
    <location>
        <begin position="413"/>
        <end position="436"/>
    </location>
</feature>
<feature type="transmembrane region" description="Helical" evidence="7">
    <location>
        <begin position="342"/>
        <end position="360"/>
    </location>
</feature>
<reference evidence="9 10" key="1">
    <citation type="submission" date="2021-06" db="EMBL/GenBank/DDBJ databases">
        <authorList>
            <person name="Sun Q."/>
            <person name="Li D."/>
        </authorList>
    </citation>
    <scope>NUCLEOTIDE SEQUENCE [LARGE SCALE GENOMIC DNA]</scope>
    <source>
        <strain evidence="9 10">MSJ-11</strain>
    </source>
</reference>
<feature type="domain" description="ABC3 transporter permease C-terminal" evidence="8">
    <location>
        <begin position="260"/>
        <end position="360"/>
    </location>
</feature>
<dbReference type="InterPro" id="IPR003838">
    <property type="entry name" value="ABC3_permease_C"/>
</dbReference>
<dbReference type="InterPro" id="IPR050250">
    <property type="entry name" value="Macrolide_Exporter_MacB"/>
</dbReference>
<keyword evidence="3 7" id="KW-0812">Transmembrane</keyword>
<gene>
    <name evidence="9" type="ORF">KQI86_10895</name>
</gene>
<evidence type="ECO:0000256" key="7">
    <source>
        <dbReference type="SAM" id="Phobius"/>
    </source>
</evidence>
<comment type="similarity">
    <text evidence="6">Belongs to the ABC-4 integral membrane protein family.</text>
</comment>
<feature type="transmembrane region" description="Helical" evidence="7">
    <location>
        <begin position="717"/>
        <end position="738"/>
    </location>
</feature>
<feature type="transmembrane region" description="Helical" evidence="7">
    <location>
        <begin position="661"/>
        <end position="686"/>
    </location>
</feature>
<feature type="transmembrane region" description="Helical" evidence="7">
    <location>
        <begin position="758"/>
        <end position="779"/>
    </location>
</feature>
<keyword evidence="4 7" id="KW-1133">Transmembrane helix</keyword>
<feature type="transmembrane region" description="Helical" evidence="7">
    <location>
        <begin position="27"/>
        <end position="47"/>
    </location>
</feature>
<evidence type="ECO:0000256" key="1">
    <source>
        <dbReference type="ARBA" id="ARBA00004651"/>
    </source>
</evidence>
<keyword evidence="2" id="KW-1003">Cell membrane</keyword>
<keyword evidence="10" id="KW-1185">Reference proteome</keyword>
<comment type="caution">
    <text evidence="9">The sequence shown here is derived from an EMBL/GenBank/DDBJ whole genome shotgun (WGS) entry which is preliminary data.</text>
</comment>
<evidence type="ECO:0000313" key="9">
    <source>
        <dbReference type="EMBL" id="MBU5484843.1"/>
    </source>
</evidence>
<dbReference type="EMBL" id="JAHLQF010000002">
    <property type="protein sequence ID" value="MBU5484843.1"/>
    <property type="molecule type" value="Genomic_DNA"/>
</dbReference>
<feature type="transmembrane region" description="Helical" evidence="7">
    <location>
        <begin position="256"/>
        <end position="277"/>
    </location>
</feature>
<feature type="domain" description="ABC3 transporter permease C-terminal" evidence="8">
    <location>
        <begin position="668"/>
        <end position="778"/>
    </location>
</feature>
<accession>A0ABS6EIH9</accession>
<dbReference type="PANTHER" id="PTHR30572:SF4">
    <property type="entry name" value="ABC TRANSPORTER PERMEASE YTRF"/>
    <property type="match status" value="1"/>
</dbReference>
<evidence type="ECO:0000313" key="10">
    <source>
        <dbReference type="Proteomes" id="UP000726170"/>
    </source>
</evidence>
<dbReference type="Pfam" id="PF02687">
    <property type="entry name" value="FtsX"/>
    <property type="match status" value="2"/>
</dbReference>
<name>A0ABS6EIH9_9CLOT</name>
<feature type="transmembrane region" description="Helical" evidence="7">
    <location>
        <begin position="316"/>
        <end position="336"/>
    </location>
</feature>
<evidence type="ECO:0000256" key="3">
    <source>
        <dbReference type="ARBA" id="ARBA00022692"/>
    </source>
</evidence>
<evidence type="ECO:0000256" key="6">
    <source>
        <dbReference type="ARBA" id="ARBA00038076"/>
    </source>
</evidence>
<dbReference type="RefSeq" id="WP_216439347.1">
    <property type="nucleotide sequence ID" value="NZ_JAHLQF010000002.1"/>
</dbReference>
<comment type="subcellular location">
    <subcellularLocation>
        <location evidence="1">Cell membrane</location>
        <topology evidence="1">Multi-pass membrane protein</topology>
    </subcellularLocation>
</comment>
<organism evidence="9 10">
    <name type="scientific">Clostridium mobile</name>
    <dbReference type="NCBI Taxonomy" id="2841512"/>
    <lineage>
        <taxon>Bacteria</taxon>
        <taxon>Bacillati</taxon>
        <taxon>Bacillota</taxon>
        <taxon>Clostridia</taxon>
        <taxon>Eubacteriales</taxon>
        <taxon>Clostridiaceae</taxon>
        <taxon>Clostridium</taxon>
    </lineage>
</organism>
<keyword evidence="5 7" id="KW-0472">Membrane</keyword>
<sequence>MIENNNSGVIKHLSNNSLNSNKFRNRLIGIVIILSAFLLSFSSTFIYNAAVDIQNKTLYQGIYSNVSDDMLSYIQNNVDVFEYGVHRDVGIVKGEKAILDIIYTDDNMMKLSNVSISKGEMPSKDNEIAIEERYLSAVGIDAGIGDTITLSFRNDVSREIQERVFIICGFLDVGNNSTARTRFDSIVAKDFLLSDPFLSTADMAIAVQISNASSYSNDELKAKVKEIGTLAGVRGEDIHINNWNIDSNNASSQTTLAIVAIALVVLFACALVIYNIFYISIMRRINEYGQLRTIGATSKQIRKIVLREGRKLSFKYIPIGIVLGCIASAMISPVKWQMYPSLIYAIISSGITYLTVMVSVKKPARYAASITPIDATRYTHYQWKTNKTERATKKLSAFSLGIMNLARDKKKTILTFTSLSLSGILFISLASIMTAIDANLYARGFFPYGGEYTISLNGDLISSTVSYSDLQVDNPLTEELRQSIVQIDGVDSVETKKYISAFLLDENYQGDTIGIYSMAEQDVDNFQKYLIAGELTGNIKSNEISIVVNQGAAAYENNNLTYEIGDYVNTIIKEGEKRTKITFVVDGVIFNDDSGITFYLPSDVMDSIVSGNCNSAFEIISSQGYSKQVETQLRQLIARDERLSIELLRDITIEIKSAFKMMIIALYTFVAFIAVFAIVNLLNTIITNTIVRKKEIGMLQAVGMDRKKLRTMLQTENLCLTLGSFLISLVIGGIGGYALCNAISNIGGLDYIQYQFPLWQIVSYFLLIIIVQFTITYFLDRSMSKQTVIERLQ</sequence>
<evidence type="ECO:0000256" key="5">
    <source>
        <dbReference type="ARBA" id="ARBA00023136"/>
    </source>
</evidence>
<evidence type="ECO:0000256" key="4">
    <source>
        <dbReference type="ARBA" id="ARBA00022989"/>
    </source>
</evidence>
<protein>
    <submittedName>
        <fullName evidence="9">ABC transporter permease</fullName>
    </submittedName>
</protein>